<keyword evidence="1" id="KW-0378">Hydrolase</keyword>
<gene>
    <name evidence="3" type="ORF">SY1_02000</name>
</gene>
<protein>
    <submittedName>
        <fullName evidence="3">Amidohydrolase</fullName>
    </submittedName>
</protein>
<dbReference type="NCBIfam" id="TIGR01891">
    <property type="entry name" value="amidohydrolases"/>
    <property type="match status" value="1"/>
</dbReference>
<dbReference type="SUPFAM" id="SSF53187">
    <property type="entry name" value="Zn-dependent exopeptidases"/>
    <property type="match status" value="1"/>
</dbReference>
<dbReference type="PANTHER" id="PTHR11014">
    <property type="entry name" value="PEPTIDASE M20 FAMILY MEMBER"/>
    <property type="match status" value="1"/>
</dbReference>
<dbReference type="GO" id="GO:0046872">
    <property type="term" value="F:metal ion binding"/>
    <property type="evidence" value="ECO:0007669"/>
    <property type="project" value="UniProtKB-KW"/>
</dbReference>
<dbReference type="RefSeq" id="WP_015555881.1">
    <property type="nucleotide sequence ID" value="NC_021038.1"/>
</dbReference>
<comment type="cofactor">
    <cofactor evidence="2">
        <name>Mn(2+)</name>
        <dbReference type="ChEBI" id="CHEBI:29035"/>
    </cofactor>
    <text evidence="2">The Mn(2+) ion enhances activity.</text>
</comment>
<evidence type="ECO:0000313" key="3">
    <source>
        <dbReference type="EMBL" id="CBL27734.1"/>
    </source>
</evidence>
<keyword evidence="2" id="KW-0464">Manganese</keyword>
<dbReference type="PIRSF" id="PIRSF005962">
    <property type="entry name" value="Pept_M20D_amidohydro"/>
    <property type="match status" value="1"/>
</dbReference>
<evidence type="ECO:0000313" key="4">
    <source>
        <dbReference type="Proteomes" id="UP000008957"/>
    </source>
</evidence>
<dbReference type="GO" id="GO:0050118">
    <property type="term" value="F:N-acetyldiaminopimelate deacetylase activity"/>
    <property type="evidence" value="ECO:0007669"/>
    <property type="project" value="UniProtKB-ARBA"/>
</dbReference>
<dbReference type="Pfam" id="PF01546">
    <property type="entry name" value="Peptidase_M20"/>
    <property type="match status" value="1"/>
</dbReference>
<evidence type="ECO:0000256" key="1">
    <source>
        <dbReference type="ARBA" id="ARBA00022801"/>
    </source>
</evidence>
<dbReference type="Gene3D" id="3.30.70.360">
    <property type="match status" value="1"/>
</dbReference>
<dbReference type="SUPFAM" id="SSF55031">
    <property type="entry name" value="Bacterial exopeptidase dimerisation domain"/>
    <property type="match status" value="1"/>
</dbReference>
<dbReference type="PANTHER" id="PTHR11014:SF63">
    <property type="entry name" value="METALLOPEPTIDASE, PUTATIVE (AFU_ORTHOLOGUE AFUA_6G09600)-RELATED"/>
    <property type="match status" value="1"/>
</dbReference>
<sequence>MNDVIERIRELAGEFEPEVIALRRHFHSHPELSWQEERTTDRVQEELRKLGIETVHRGYDGTSSGLIADIQGGAPGKCVALRADLDALPVTEENDVEYRSQNEGVMHACGHDAHTAGLLGAAKILMQIRSELRGTVRLLFQPAEEAGDRSGARAMVEEGALHGVDAAFGLHVASIFPSGELLYRRGPCYAACDVWNLTIEGKGGHGSAPELAVDPTPAAFQIGSAFQTVISREVSPRDTAVLSVGCLETSSRAFNIIPERVKMVGTVRTFERSVQDAVESGMRRLSSDIASAFRCRAELDYQRSTAATFNDPAMTDLLIRAGTDLFGPEAMVEAPLNMGSEDFSCFAEAVPSTYLQLGTAAPDRPGTHRPHHSAKFDLDEAQLKRAAAIHAAFAWTYLSR</sequence>
<dbReference type="EMBL" id="FP929056">
    <property type="protein sequence ID" value="CBL27734.1"/>
    <property type="molecule type" value="Genomic_DNA"/>
</dbReference>
<feature type="binding site" evidence="2">
    <location>
        <position position="372"/>
    </location>
    <ligand>
        <name>Mn(2+)</name>
        <dbReference type="ChEBI" id="CHEBI:29035"/>
        <label>2</label>
    </ligand>
</feature>
<dbReference type="InterPro" id="IPR036264">
    <property type="entry name" value="Bact_exopeptidase_dim_dom"/>
</dbReference>
<feature type="binding site" evidence="2">
    <location>
        <position position="145"/>
    </location>
    <ligand>
        <name>Mn(2+)</name>
        <dbReference type="ChEBI" id="CHEBI:29035"/>
        <label>2</label>
    </ligand>
</feature>
<accession>A0AB94IVF8</accession>
<keyword evidence="2" id="KW-0479">Metal-binding</keyword>
<name>A0AB94IVF8_9BACT</name>
<proteinExistence type="predicted"/>
<reference evidence="4" key="1">
    <citation type="submission" date="2010-03" db="EMBL/GenBank/DDBJ databases">
        <title>The genome sequence of Synergistetes sp. SGP1.</title>
        <authorList>
            <consortium name="metaHIT consortium -- http://www.metahit.eu/"/>
            <person name="Pajon A."/>
            <person name="Turner K."/>
            <person name="Parkhill J."/>
            <person name="Wade W."/>
            <person name="Vartoukian S."/>
        </authorList>
    </citation>
    <scope>NUCLEOTIDE SEQUENCE [LARGE SCALE GENOMIC DNA]</scope>
    <source>
        <strain evidence="4">SGP1</strain>
    </source>
</reference>
<organism evidence="3 4">
    <name type="scientific">Fretibacterium fastidiosum</name>
    <dbReference type="NCBI Taxonomy" id="651822"/>
    <lineage>
        <taxon>Bacteria</taxon>
        <taxon>Thermotogati</taxon>
        <taxon>Synergistota</taxon>
        <taxon>Synergistia</taxon>
        <taxon>Synergistales</taxon>
        <taxon>Aminobacteriaceae</taxon>
        <taxon>Fretibacterium</taxon>
    </lineage>
</organism>
<reference evidence="3 4" key="2">
    <citation type="submission" date="2010-03" db="EMBL/GenBank/DDBJ databases">
        <authorList>
            <person name="Pajon A."/>
        </authorList>
    </citation>
    <scope>NUCLEOTIDE SEQUENCE [LARGE SCALE GENOMIC DNA]</scope>
    <source>
        <strain evidence="3 4">SGP1</strain>
    </source>
</reference>
<dbReference type="AlphaFoldDB" id="A0AB94IVF8"/>
<dbReference type="KEGG" id="sbr:SY1_02000"/>
<feature type="binding site" evidence="2">
    <location>
        <position position="111"/>
    </location>
    <ligand>
        <name>Mn(2+)</name>
        <dbReference type="ChEBI" id="CHEBI:29035"/>
        <label>2</label>
    </ligand>
</feature>
<dbReference type="GO" id="GO:0019877">
    <property type="term" value="P:diaminopimelate biosynthetic process"/>
    <property type="evidence" value="ECO:0007669"/>
    <property type="project" value="UniProtKB-ARBA"/>
</dbReference>
<dbReference type="Proteomes" id="UP000008957">
    <property type="component" value="Chromosome"/>
</dbReference>
<dbReference type="Gene3D" id="3.40.630.10">
    <property type="entry name" value="Zn peptidases"/>
    <property type="match status" value="1"/>
</dbReference>
<feature type="binding site" evidence="2">
    <location>
        <position position="109"/>
    </location>
    <ligand>
        <name>Mn(2+)</name>
        <dbReference type="ChEBI" id="CHEBI:29035"/>
        <label>2</label>
    </ligand>
</feature>
<evidence type="ECO:0000256" key="2">
    <source>
        <dbReference type="PIRSR" id="PIRSR005962-1"/>
    </source>
</evidence>
<dbReference type="InterPro" id="IPR002933">
    <property type="entry name" value="Peptidase_M20"/>
</dbReference>
<feature type="binding site" evidence="2">
    <location>
        <position position="171"/>
    </location>
    <ligand>
        <name>Mn(2+)</name>
        <dbReference type="ChEBI" id="CHEBI:29035"/>
        <label>2</label>
    </ligand>
</feature>
<keyword evidence="4" id="KW-1185">Reference proteome</keyword>
<dbReference type="FunFam" id="3.30.70.360:FF:000001">
    <property type="entry name" value="N-acetyldiaminopimelate deacetylase"/>
    <property type="match status" value="1"/>
</dbReference>
<dbReference type="InterPro" id="IPR017439">
    <property type="entry name" value="Amidohydrolase"/>
</dbReference>